<evidence type="ECO:0000256" key="1">
    <source>
        <dbReference type="SAM" id="SignalP"/>
    </source>
</evidence>
<name>A0ABC8Y3L9_9POAL</name>
<reference evidence="3" key="1">
    <citation type="submission" date="2024-06" db="EMBL/GenBank/DDBJ databases">
        <authorList>
            <person name="Ryan C."/>
        </authorList>
    </citation>
    <scope>NUCLEOTIDE SEQUENCE [LARGE SCALE GENOMIC DNA]</scope>
</reference>
<accession>A0ABC8Y3L9</accession>
<protein>
    <submittedName>
        <fullName evidence="2">Uncharacterized protein</fullName>
    </submittedName>
</protein>
<evidence type="ECO:0000313" key="2">
    <source>
        <dbReference type="EMBL" id="CAL4935762.1"/>
    </source>
</evidence>
<proteinExistence type="predicted"/>
<evidence type="ECO:0000313" key="3">
    <source>
        <dbReference type="Proteomes" id="UP001497457"/>
    </source>
</evidence>
<keyword evidence="3" id="KW-1185">Reference proteome</keyword>
<gene>
    <name evidence="2" type="ORF">URODEC1_LOCUS29503</name>
</gene>
<organism evidence="2 3">
    <name type="scientific">Urochloa decumbens</name>
    <dbReference type="NCBI Taxonomy" id="240449"/>
    <lineage>
        <taxon>Eukaryota</taxon>
        <taxon>Viridiplantae</taxon>
        <taxon>Streptophyta</taxon>
        <taxon>Embryophyta</taxon>
        <taxon>Tracheophyta</taxon>
        <taxon>Spermatophyta</taxon>
        <taxon>Magnoliopsida</taxon>
        <taxon>Liliopsida</taxon>
        <taxon>Poales</taxon>
        <taxon>Poaceae</taxon>
        <taxon>PACMAD clade</taxon>
        <taxon>Panicoideae</taxon>
        <taxon>Panicodae</taxon>
        <taxon>Paniceae</taxon>
        <taxon>Melinidinae</taxon>
        <taxon>Urochloa</taxon>
    </lineage>
</organism>
<sequence length="71" mass="7130">MASTNFSLAAAVLISVFLILGMAAEASEAVCTLMCAQGTYITCANSPGQKLHRPGCAGCTVHLTGGSTPRG</sequence>
<dbReference type="Proteomes" id="UP001497457">
    <property type="component" value="Chromosome 15b"/>
</dbReference>
<reference evidence="2 3" key="2">
    <citation type="submission" date="2024-10" db="EMBL/GenBank/DDBJ databases">
        <authorList>
            <person name="Ryan C."/>
        </authorList>
    </citation>
    <scope>NUCLEOTIDE SEQUENCE [LARGE SCALE GENOMIC DNA]</scope>
</reference>
<feature type="signal peptide" evidence="1">
    <location>
        <begin position="1"/>
        <end position="29"/>
    </location>
</feature>
<keyword evidence="1" id="KW-0732">Signal</keyword>
<dbReference type="EMBL" id="OZ075125">
    <property type="protein sequence ID" value="CAL4935762.1"/>
    <property type="molecule type" value="Genomic_DNA"/>
</dbReference>
<feature type="chain" id="PRO_5044752607" evidence="1">
    <location>
        <begin position="30"/>
        <end position="71"/>
    </location>
</feature>
<dbReference type="AlphaFoldDB" id="A0ABC8Y3L9"/>